<dbReference type="RefSeq" id="WP_025073989.1">
    <property type="nucleotide sequence ID" value="NZ_FQVD01000003.1"/>
</dbReference>
<protein>
    <submittedName>
        <fullName evidence="2">Lamin Tail Domain</fullName>
    </submittedName>
</protein>
<organism evidence="2 3">
    <name type="scientific">Bacteroides faecichinchillae</name>
    <dbReference type="NCBI Taxonomy" id="871325"/>
    <lineage>
        <taxon>Bacteria</taxon>
        <taxon>Pseudomonadati</taxon>
        <taxon>Bacteroidota</taxon>
        <taxon>Bacteroidia</taxon>
        <taxon>Bacteroidales</taxon>
        <taxon>Bacteroidaceae</taxon>
        <taxon>Bacteroides</taxon>
    </lineage>
</organism>
<feature type="region of interest" description="Disordered" evidence="1">
    <location>
        <begin position="221"/>
        <end position="254"/>
    </location>
</feature>
<sequence length="434" mass="48516">MKFYQLFSMICCLIFGSCALNIEDEAKEEKGNDDSVNQLAWLGETDKFTITSKEGVRLDDPQEAAGTAYLAFPSSTVRNTRWEFGAKLTFNPSANNYARFYLTSSTATLSNTLNGYYLQIGGVKDNVALYRQNENKSVLLASGRELMKGNNSPKLYIKVECDDNGYWTFWTRLESENEYTKEKQIRDTSFQSSEYCGIYCVYTKSRCNGFTFHHIQLSGDVETTTDPNGSEEVPDNPDTSDEPDTPEDPDIPSYPENVRNLLVFNEVMYDNATDGAEYIELYNPSDQMVSIPPFKLLRYVADESGATQTTTTAMLEPSDGSQVINVPSHGYVCFTKSVSTLIKKHKVSGETMIETTKFPRINNEGGYLAIVTNEEQPRLIDKCGYSDQIHADKKRKQGVSLEKKSPELASAFSKNWTSSKNATGGTPGIKNAQE</sequence>
<gene>
    <name evidence="2" type="ORF">SAMN05444349_10348</name>
</gene>
<dbReference type="STRING" id="871325.SAMN05444349_10348"/>
<dbReference type="AlphaFoldDB" id="A0A1M4U7N6"/>
<evidence type="ECO:0000313" key="3">
    <source>
        <dbReference type="Proteomes" id="UP000184436"/>
    </source>
</evidence>
<name>A0A1M4U7N6_9BACE</name>
<proteinExistence type="predicted"/>
<feature type="compositionally biased region" description="Acidic residues" evidence="1">
    <location>
        <begin position="232"/>
        <end position="250"/>
    </location>
</feature>
<feature type="compositionally biased region" description="Polar residues" evidence="1">
    <location>
        <begin position="412"/>
        <end position="424"/>
    </location>
</feature>
<feature type="region of interest" description="Disordered" evidence="1">
    <location>
        <begin position="412"/>
        <end position="434"/>
    </location>
</feature>
<keyword evidence="3" id="KW-1185">Reference proteome</keyword>
<evidence type="ECO:0000313" key="2">
    <source>
        <dbReference type="EMBL" id="SHE52664.1"/>
    </source>
</evidence>
<dbReference type="PROSITE" id="PS51257">
    <property type="entry name" value="PROKAR_LIPOPROTEIN"/>
    <property type="match status" value="1"/>
</dbReference>
<accession>A0A1M4U7N6</accession>
<dbReference type="EMBL" id="FQVD01000003">
    <property type="protein sequence ID" value="SHE52664.1"/>
    <property type="molecule type" value="Genomic_DNA"/>
</dbReference>
<reference evidence="2 3" key="1">
    <citation type="submission" date="2016-11" db="EMBL/GenBank/DDBJ databases">
        <authorList>
            <person name="Jaros S."/>
            <person name="Januszkiewicz K."/>
            <person name="Wedrychowicz H."/>
        </authorList>
    </citation>
    <scope>NUCLEOTIDE SEQUENCE [LARGE SCALE GENOMIC DNA]</scope>
    <source>
        <strain evidence="2 3">DSM 26883</strain>
    </source>
</reference>
<dbReference type="Proteomes" id="UP000184436">
    <property type="component" value="Unassembled WGS sequence"/>
</dbReference>
<evidence type="ECO:0000256" key="1">
    <source>
        <dbReference type="SAM" id="MobiDB-lite"/>
    </source>
</evidence>
<dbReference type="OrthoDB" id="9758406at2"/>